<dbReference type="InterPro" id="IPR051279">
    <property type="entry name" value="PP1-Reg/Actin-Interact_Protein"/>
</dbReference>
<dbReference type="OrthoDB" id="18598at2759"/>
<dbReference type="InterPro" id="IPR041245">
    <property type="entry name" value="CARMIL_PH"/>
</dbReference>
<dbReference type="PANTHER" id="PTHR24112:SF66">
    <property type="entry name" value="LEUCINE-RICH REPEAT, ISOFORM F"/>
    <property type="match status" value="1"/>
</dbReference>
<dbReference type="Pfam" id="PF17888">
    <property type="entry name" value="Carm_PH"/>
    <property type="match status" value="1"/>
</dbReference>
<dbReference type="Gene3D" id="3.80.10.10">
    <property type="entry name" value="Ribonuclease Inhibitor"/>
    <property type="match status" value="1"/>
</dbReference>
<proteinExistence type="predicted"/>
<feature type="non-terminal residue" evidence="2">
    <location>
        <position position="1"/>
    </location>
</feature>
<dbReference type="Gene3D" id="2.30.29.30">
    <property type="entry name" value="Pleckstrin-homology domain (PH domain)/Phosphotyrosine-binding domain (PTB)"/>
    <property type="match status" value="1"/>
</dbReference>
<reference evidence="2" key="1">
    <citation type="submission" date="2021-04" db="EMBL/GenBank/DDBJ databases">
        <authorList>
            <consortium name="Molecular Ecology Group"/>
        </authorList>
    </citation>
    <scope>NUCLEOTIDE SEQUENCE</scope>
</reference>
<dbReference type="Gene3D" id="6.10.140.1850">
    <property type="match status" value="1"/>
</dbReference>
<keyword evidence="3" id="KW-1185">Reference proteome</keyword>
<accession>A0A8S3ZT09</accession>
<gene>
    <name evidence="2" type="ORF">CUNI_LOCUS16410</name>
</gene>
<evidence type="ECO:0000313" key="3">
    <source>
        <dbReference type="Proteomes" id="UP000678393"/>
    </source>
</evidence>
<dbReference type="InterPro" id="IPR011993">
    <property type="entry name" value="PH-like_dom_sf"/>
</dbReference>
<protein>
    <recommendedName>
        <fullName evidence="1">CARMIL pleckstrin homology domain-containing protein</fullName>
    </recommendedName>
</protein>
<dbReference type="Proteomes" id="UP000678393">
    <property type="component" value="Unassembled WGS sequence"/>
</dbReference>
<dbReference type="PANTHER" id="PTHR24112">
    <property type="entry name" value="LEUCINE-RICH REPEAT, ISOFORM F-RELATED"/>
    <property type="match status" value="1"/>
</dbReference>
<dbReference type="GO" id="GO:0034315">
    <property type="term" value="P:regulation of Arp2/3 complex-mediated actin nucleation"/>
    <property type="evidence" value="ECO:0007669"/>
    <property type="project" value="TreeGrafter"/>
</dbReference>
<comment type="caution">
    <text evidence="2">The sequence shown here is derived from an EMBL/GenBank/DDBJ whole genome shotgun (WGS) entry which is preliminary data.</text>
</comment>
<dbReference type="InterPro" id="IPR032675">
    <property type="entry name" value="LRR_dom_sf"/>
</dbReference>
<evidence type="ECO:0000313" key="2">
    <source>
        <dbReference type="EMBL" id="CAG5130852.1"/>
    </source>
</evidence>
<dbReference type="GO" id="GO:0005886">
    <property type="term" value="C:plasma membrane"/>
    <property type="evidence" value="ECO:0007669"/>
    <property type="project" value="TreeGrafter"/>
</dbReference>
<sequence>MAAASNIPRDIQESIREILDKHVKVSFKRLVKMEIRPDKMESRILALSPCRLFLLTAKVPSKLECSFHFLDIQAIESKKPNQLILIVEGKTYTFISVEANSDDMDHIITHIGTSLKQIFPSFPLERLIVKIDVQPGERLKTMTDMIKSAETKELAPCGGFTMMYQCMCDYYSLPFRDEVAWDVDTIYHSHDSRELRLQDFDHLSGKELVPIIGALEHNAWFKRLNASNVKLTGEACNEIIKVMKRNAVLEEISLSNTGIKTEFVQKFALAILSNSGSQLTSLDLSNNLLEDKAIFHLLGTIKLLPCGLTSFDVSKTGITTRCLNRVGEVFLQAPTVLAGLNSLKINDNGFKGDDFPMLYTCLAQPNAITYLDVSFTDCALDALCDPLLRGCPNLATLKASRTVFTHKKNKDVNVPMSWKHLFSSMCCLEHLDLSSCRLPVEALKDLMLGLSSNRNIKGVYLDLSSNEFGVAGANVLASCIASVMSIKGLDISNNGFDIDLKGLLPEIAKNSHLKHLSIGRNFANIKPKHMPDVMDAVTLLLQEESSGLESLSLADSKLRADTTYVINALGSNNSLQEIDI</sequence>
<organism evidence="2 3">
    <name type="scientific">Candidula unifasciata</name>
    <dbReference type="NCBI Taxonomy" id="100452"/>
    <lineage>
        <taxon>Eukaryota</taxon>
        <taxon>Metazoa</taxon>
        <taxon>Spiralia</taxon>
        <taxon>Lophotrochozoa</taxon>
        <taxon>Mollusca</taxon>
        <taxon>Gastropoda</taxon>
        <taxon>Heterobranchia</taxon>
        <taxon>Euthyneura</taxon>
        <taxon>Panpulmonata</taxon>
        <taxon>Eupulmonata</taxon>
        <taxon>Stylommatophora</taxon>
        <taxon>Helicina</taxon>
        <taxon>Helicoidea</taxon>
        <taxon>Geomitridae</taxon>
        <taxon>Candidula</taxon>
    </lineage>
</organism>
<dbReference type="SMART" id="SM00368">
    <property type="entry name" value="LRR_RI"/>
    <property type="match status" value="4"/>
</dbReference>
<evidence type="ECO:0000259" key="1">
    <source>
        <dbReference type="Pfam" id="PF17888"/>
    </source>
</evidence>
<name>A0A8S3ZT09_9EUPU</name>
<feature type="domain" description="CARMIL pleckstrin homology" evidence="1">
    <location>
        <begin position="25"/>
        <end position="120"/>
    </location>
</feature>
<dbReference type="GO" id="GO:0016477">
    <property type="term" value="P:cell migration"/>
    <property type="evidence" value="ECO:0007669"/>
    <property type="project" value="TreeGrafter"/>
</dbReference>
<dbReference type="AlphaFoldDB" id="A0A8S3ZT09"/>
<dbReference type="SUPFAM" id="SSF52047">
    <property type="entry name" value="RNI-like"/>
    <property type="match status" value="1"/>
</dbReference>
<dbReference type="EMBL" id="CAJHNH020004312">
    <property type="protein sequence ID" value="CAG5130852.1"/>
    <property type="molecule type" value="Genomic_DNA"/>
</dbReference>
<dbReference type="GO" id="GO:0030027">
    <property type="term" value="C:lamellipodium"/>
    <property type="evidence" value="ECO:0007669"/>
    <property type="project" value="TreeGrafter"/>
</dbReference>